<dbReference type="PANTHER" id="PTHR23131">
    <property type="entry name" value="ENDORIBONUCLEASE LACTB2"/>
    <property type="match status" value="1"/>
</dbReference>
<dbReference type="EMBL" id="CP031092">
    <property type="protein sequence ID" value="AXF56892.1"/>
    <property type="molecule type" value="Genomic_DNA"/>
</dbReference>
<evidence type="ECO:0000313" key="3">
    <source>
        <dbReference type="Proteomes" id="UP000252100"/>
    </source>
</evidence>
<name>A0A345C111_9BACI</name>
<dbReference type="RefSeq" id="WP_114374221.1">
    <property type="nucleotide sequence ID" value="NZ_CP031092.1"/>
</dbReference>
<dbReference type="PANTHER" id="PTHR23131:SF4">
    <property type="entry name" value="METALLO-BETA-LACTAMASE SUPERFAMILY POTEIN"/>
    <property type="match status" value="1"/>
</dbReference>
<dbReference type="SUPFAM" id="SSF56281">
    <property type="entry name" value="Metallo-hydrolase/oxidoreductase"/>
    <property type="match status" value="1"/>
</dbReference>
<organism evidence="2 3">
    <name type="scientific">Salicibibacter kimchii</name>
    <dbReference type="NCBI Taxonomy" id="2099786"/>
    <lineage>
        <taxon>Bacteria</taxon>
        <taxon>Bacillati</taxon>
        <taxon>Bacillota</taxon>
        <taxon>Bacilli</taxon>
        <taxon>Bacillales</taxon>
        <taxon>Bacillaceae</taxon>
        <taxon>Salicibibacter</taxon>
    </lineage>
</organism>
<evidence type="ECO:0000259" key="1">
    <source>
        <dbReference type="SMART" id="SM00849"/>
    </source>
</evidence>
<dbReference type="Gene3D" id="3.60.15.10">
    <property type="entry name" value="Ribonuclease Z/Hydroxyacylglutathione hydrolase-like"/>
    <property type="match status" value="1"/>
</dbReference>
<dbReference type="InterPro" id="IPR036866">
    <property type="entry name" value="RibonucZ/Hydroxyglut_hydro"/>
</dbReference>
<dbReference type="InterPro" id="IPR001279">
    <property type="entry name" value="Metallo-B-lactamas"/>
</dbReference>
<dbReference type="GO" id="GO:0016787">
    <property type="term" value="F:hydrolase activity"/>
    <property type="evidence" value="ECO:0007669"/>
    <property type="project" value="UniProtKB-KW"/>
</dbReference>
<dbReference type="AlphaFoldDB" id="A0A345C111"/>
<gene>
    <name evidence="2" type="ORF">DT065_13355</name>
</gene>
<dbReference type="Pfam" id="PF00753">
    <property type="entry name" value="Lactamase_B"/>
    <property type="match status" value="1"/>
</dbReference>
<keyword evidence="2" id="KW-0378">Hydrolase</keyword>
<dbReference type="Gene3D" id="1.10.10.10">
    <property type="entry name" value="Winged helix-like DNA-binding domain superfamily/Winged helix DNA-binding domain"/>
    <property type="match status" value="1"/>
</dbReference>
<protein>
    <submittedName>
        <fullName evidence="2">MBL fold metallo-hydrolase</fullName>
    </submittedName>
</protein>
<dbReference type="InterPro" id="IPR036388">
    <property type="entry name" value="WH-like_DNA-bd_sf"/>
</dbReference>
<dbReference type="Proteomes" id="UP000252100">
    <property type="component" value="Chromosome"/>
</dbReference>
<dbReference type="InterPro" id="IPR050662">
    <property type="entry name" value="Sec-metab_biosynth-thioest"/>
</dbReference>
<dbReference type="InterPro" id="IPR048933">
    <property type="entry name" value="B_lactamase-like_C"/>
</dbReference>
<feature type="domain" description="Metallo-beta-lactamase" evidence="1">
    <location>
        <begin position="20"/>
        <end position="227"/>
    </location>
</feature>
<dbReference type="OrthoDB" id="9761531at2"/>
<accession>A0A345C111</accession>
<dbReference type="Pfam" id="PF21221">
    <property type="entry name" value="B_lactamase-like_C"/>
    <property type="match status" value="1"/>
</dbReference>
<reference evidence="2 3" key="1">
    <citation type="journal article" date="2018" name="J. Microbiol.">
        <title>Salicibibacter kimchii gen. nov., sp. nov., a moderately halophilic and alkalitolerant bacterium in the family Bacillaceae, isolated from kimchi.</title>
        <authorList>
            <person name="Jang J.Y."/>
            <person name="Oh Y.J."/>
            <person name="Lim S.K."/>
            <person name="Park H.K."/>
            <person name="Lee C."/>
            <person name="Kim J.Y."/>
            <person name="Lee M.A."/>
            <person name="Choi H.J."/>
        </authorList>
    </citation>
    <scope>NUCLEOTIDE SEQUENCE [LARGE SCALE GENOMIC DNA]</scope>
    <source>
        <strain evidence="2 3">NKC1-1</strain>
    </source>
</reference>
<sequence length="314" mass="36177">MLPELGIESLRLDLPFRLNHVNVFYAEGENGWTVIDAGLHNEETVAAWDPILRDKKVDRIFVTHYHPDHFGYVGAMQKRTGARVFMTETDAEAGKHAWTSAFLDEMRAYYDRAGIPDHQADEMRGNTAEFVPRVEPLPKIDHYFQEGEKVQIGKYEYEVLFTPGHSDGLIVFFNREKSVLLSTDHLLPKITPNISYWFHGDKNPLKSYLQSLKKIEKLDAEYVIPSHGKPFTGANARAKEIRDHHSERLETLLGHLGEPSTVYDLCQHLFPKVLTVHETRFAIGETLAHLEYLRYEGDCKREDNDGVWYYSVAF</sequence>
<keyword evidence="3" id="KW-1185">Reference proteome</keyword>
<dbReference type="KEGG" id="rue:DT065_13355"/>
<evidence type="ECO:0000313" key="2">
    <source>
        <dbReference type="EMBL" id="AXF56892.1"/>
    </source>
</evidence>
<dbReference type="CDD" id="cd07725">
    <property type="entry name" value="TTHA1429-like_MBL-fold"/>
    <property type="match status" value="1"/>
</dbReference>
<proteinExistence type="predicted"/>
<dbReference type="SMART" id="SM00849">
    <property type="entry name" value="Lactamase_B"/>
    <property type="match status" value="1"/>
</dbReference>